<evidence type="ECO:0000256" key="1">
    <source>
        <dbReference type="ARBA" id="ARBA00023015"/>
    </source>
</evidence>
<feature type="domain" description="HTH lacI-type" evidence="4">
    <location>
        <begin position="8"/>
        <end position="59"/>
    </location>
</feature>
<sequence>MPHTYRVREIAAQAGLSPATVDRVLHARGGVRASTVREVEQAVADLDRQQAQLRIGTRTSMVDVVVQAPARFSGGVRAAMEAELPTLRPAVVRARFHLHEGGSPGDVVAALGRVGRGRTDGVVLKAPDVPEVVDAVAALDARGVPVVTLATDLPTSARVAYVGADNRAAGATAAYLVHQWAGRPHGSGRADPTVVLVVRGRSSSRGEDEREMGFRATLRELAPAARALEVVDDEEDAGAVRRAVDAALAERPDVGAVYSLYAGAGGNGAVLAALDAAGRRCPVVAHDLDGENVDLLRRHRLSAVLHHDLRQDVRRACHALLRADGHLPGPVRSGTSAVTVVTPYNLPRSVLATP</sequence>
<evidence type="ECO:0000256" key="2">
    <source>
        <dbReference type="ARBA" id="ARBA00023125"/>
    </source>
</evidence>
<keyword evidence="2 5" id="KW-0238">DNA-binding</keyword>
<evidence type="ECO:0000259" key="4">
    <source>
        <dbReference type="PROSITE" id="PS50932"/>
    </source>
</evidence>
<dbReference type="SMART" id="SM00354">
    <property type="entry name" value="HTH_LACI"/>
    <property type="match status" value="1"/>
</dbReference>
<keyword evidence="6" id="KW-1185">Reference proteome</keyword>
<dbReference type="InterPro" id="IPR010982">
    <property type="entry name" value="Lambda_DNA-bd_dom_sf"/>
</dbReference>
<dbReference type="SUPFAM" id="SSF53822">
    <property type="entry name" value="Periplasmic binding protein-like I"/>
    <property type="match status" value="1"/>
</dbReference>
<dbReference type="CDD" id="cd01392">
    <property type="entry name" value="HTH_LacI"/>
    <property type="match status" value="1"/>
</dbReference>
<dbReference type="InterPro" id="IPR000843">
    <property type="entry name" value="HTH_LacI"/>
</dbReference>
<protein>
    <submittedName>
        <fullName evidence="5">LacI family DNA-binding transcriptional regulator</fullName>
    </submittedName>
</protein>
<dbReference type="CDD" id="cd06307">
    <property type="entry name" value="PBP1_sugar_binding"/>
    <property type="match status" value="1"/>
</dbReference>
<dbReference type="EMBL" id="JBBIAA010000002">
    <property type="protein sequence ID" value="MEJ5944221.1"/>
    <property type="molecule type" value="Genomic_DNA"/>
</dbReference>
<accession>A0ABU8RGT0</accession>
<proteinExistence type="predicted"/>
<evidence type="ECO:0000256" key="3">
    <source>
        <dbReference type="ARBA" id="ARBA00023163"/>
    </source>
</evidence>
<dbReference type="GO" id="GO:0003677">
    <property type="term" value="F:DNA binding"/>
    <property type="evidence" value="ECO:0007669"/>
    <property type="project" value="UniProtKB-KW"/>
</dbReference>
<dbReference type="Pfam" id="PF00356">
    <property type="entry name" value="LacI"/>
    <property type="match status" value="1"/>
</dbReference>
<dbReference type="SUPFAM" id="SSF47413">
    <property type="entry name" value="lambda repressor-like DNA-binding domains"/>
    <property type="match status" value="1"/>
</dbReference>
<gene>
    <name evidence="5" type="ORF">WDZ17_02800</name>
</gene>
<dbReference type="PANTHER" id="PTHR30146">
    <property type="entry name" value="LACI-RELATED TRANSCRIPTIONAL REPRESSOR"/>
    <property type="match status" value="1"/>
</dbReference>
<name>A0ABU8RGT0_9ACTN</name>
<evidence type="ECO:0000313" key="5">
    <source>
        <dbReference type="EMBL" id="MEJ5944221.1"/>
    </source>
</evidence>
<keyword evidence="1" id="KW-0805">Transcription regulation</keyword>
<dbReference type="InterPro" id="IPR025997">
    <property type="entry name" value="SBP_2_dom"/>
</dbReference>
<keyword evidence="3" id="KW-0804">Transcription</keyword>
<dbReference type="Gene3D" id="1.10.260.40">
    <property type="entry name" value="lambda repressor-like DNA-binding domains"/>
    <property type="match status" value="1"/>
</dbReference>
<organism evidence="5 6">
    <name type="scientific">Pseudokineococcus basanitobsidens</name>
    <dbReference type="NCBI Taxonomy" id="1926649"/>
    <lineage>
        <taxon>Bacteria</taxon>
        <taxon>Bacillati</taxon>
        <taxon>Actinomycetota</taxon>
        <taxon>Actinomycetes</taxon>
        <taxon>Kineosporiales</taxon>
        <taxon>Kineosporiaceae</taxon>
        <taxon>Pseudokineococcus</taxon>
    </lineage>
</organism>
<dbReference type="PANTHER" id="PTHR30146:SF152">
    <property type="entry name" value="TRANSCRIPTIONAL REGULATORY PROTEIN"/>
    <property type="match status" value="1"/>
</dbReference>
<dbReference type="InterPro" id="IPR028082">
    <property type="entry name" value="Peripla_BP_I"/>
</dbReference>
<dbReference type="PROSITE" id="PS50932">
    <property type="entry name" value="HTH_LACI_2"/>
    <property type="match status" value="1"/>
</dbReference>
<dbReference type="RefSeq" id="WP_339573612.1">
    <property type="nucleotide sequence ID" value="NZ_JBBIAA010000002.1"/>
</dbReference>
<dbReference type="Pfam" id="PF13407">
    <property type="entry name" value="Peripla_BP_4"/>
    <property type="match status" value="1"/>
</dbReference>
<reference evidence="5 6" key="1">
    <citation type="journal article" date="2017" name="Int. J. Syst. Evol. Microbiol.">
        <title>Pseudokineococcus basanitobsidens sp. nov., isolated from volcanic rock.</title>
        <authorList>
            <person name="Lee D.W."/>
            <person name="Park M.Y."/>
            <person name="Kim J.J."/>
            <person name="Kim B.S."/>
        </authorList>
    </citation>
    <scope>NUCLEOTIDE SEQUENCE [LARGE SCALE GENOMIC DNA]</scope>
    <source>
        <strain evidence="5 6">DSM 103726</strain>
    </source>
</reference>
<comment type="caution">
    <text evidence="5">The sequence shown here is derived from an EMBL/GenBank/DDBJ whole genome shotgun (WGS) entry which is preliminary data.</text>
</comment>
<dbReference type="Proteomes" id="UP001387100">
    <property type="component" value="Unassembled WGS sequence"/>
</dbReference>
<evidence type="ECO:0000313" key="6">
    <source>
        <dbReference type="Proteomes" id="UP001387100"/>
    </source>
</evidence>
<dbReference type="Gene3D" id="3.40.50.2300">
    <property type="match status" value="2"/>
</dbReference>